<accession>A0A382R0N1</accession>
<evidence type="ECO:0000256" key="1">
    <source>
        <dbReference type="SAM" id="Phobius"/>
    </source>
</evidence>
<evidence type="ECO:0000313" key="2">
    <source>
        <dbReference type="EMBL" id="SVC91283.1"/>
    </source>
</evidence>
<dbReference type="AlphaFoldDB" id="A0A382R0N1"/>
<sequence>MQIITDFVNTLPPLLQLLLGVFATLCVFRFLIAIIDFIEDKREGK</sequence>
<name>A0A382R0N1_9ZZZZ</name>
<organism evidence="2">
    <name type="scientific">marine metagenome</name>
    <dbReference type="NCBI Taxonomy" id="408172"/>
    <lineage>
        <taxon>unclassified sequences</taxon>
        <taxon>metagenomes</taxon>
        <taxon>ecological metagenomes</taxon>
    </lineage>
</organism>
<keyword evidence="1" id="KW-0472">Membrane</keyword>
<keyword evidence="1" id="KW-0812">Transmembrane</keyword>
<gene>
    <name evidence="2" type="ORF">METZ01_LOCUS344137</name>
</gene>
<reference evidence="2" key="1">
    <citation type="submission" date="2018-05" db="EMBL/GenBank/DDBJ databases">
        <authorList>
            <person name="Lanie J.A."/>
            <person name="Ng W.-L."/>
            <person name="Kazmierczak K.M."/>
            <person name="Andrzejewski T.M."/>
            <person name="Davidsen T.M."/>
            <person name="Wayne K.J."/>
            <person name="Tettelin H."/>
            <person name="Glass J.I."/>
            <person name="Rusch D."/>
            <person name="Podicherti R."/>
            <person name="Tsui H.-C.T."/>
            <person name="Winkler M.E."/>
        </authorList>
    </citation>
    <scope>NUCLEOTIDE SEQUENCE</scope>
</reference>
<feature type="transmembrane region" description="Helical" evidence="1">
    <location>
        <begin position="17"/>
        <end position="38"/>
    </location>
</feature>
<protein>
    <submittedName>
        <fullName evidence="2">Uncharacterized protein</fullName>
    </submittedName>
</protein>
<keyword evidence="1" id="KW-1133">Transmembrane helix</keyword>
<proteinExistence type="predicted"/>
<dbReference type="EMBL" id="UINC01118266">
    <property type="protein sequence ID" value="SVC91283.1"/>
    <property type="molecule type" value="Genomic_DNA"/>
</dbReference>